<reference evidence="2" key="2">
    <citation type="submission" date="2020-12" db="EMBL/GenBank/DDBJ databases">
        <title>New Spironucleus salmonicida genome in near-complete chromosomes.</title>
        <authorList>
            <person name="Xu F."/>
            <person name="Kurt Z."/>
            <person name="Jimenez-Gonzalez A."/>
            <person name="Astvaldsson A."/>
            <person name="Andersson J.O."/>
            <person name="Svard S.G."/>
        </authorList>
    </citation>
    <scope>NUCLEOTIDE SEQUENCE</scope>
    <source>
        <strain evidence="2">ATCC 50377</strain>
    </source>
</reference>
<protein>
    <submittedName>
        <fullName evidence="1">Uncharacterized protein</fullName>
    </submittedName>
</protein>
<dbReference type="AlphaFoldDB" id="V6LHX6"/>
<sequence>MSHHAYFTHHNTRFRQPAFRAKMTAEFPLLPFVNTSYSMKRIKFFAQLIPDYCYFRRTLSLSQAEIQRIFHLSSRSVKTILRGQKATKTFRPRRFSNSGERVVFTKNLAALKDKIRANFRDFKGEILTLKEVENQFVEFFEFIDRKPINCAIIEAEMADIIALRFQGGAVVGVKIK</sequence>
<evidence type="ECO:0000313" key="2">
    <source>
        <dbReference type="EMBL" id="KAH0573920.1"/>
    </source>
</evidence>
<accession>V6LHX6</accession>
<name>V6LHX6_9EUKA</name>
<dbReference type="EMBL" id="AUWU02000004">
    <property type="protein sequence ID" value="KAH0573920.1"/>
    <property type="molecule type" value="Genomic_DNA"/>
</dbReference>
<evidence type="ECO:0000313" key="1">
    <source>
        <dbReference type="EMBL" id="EST44155.1"/>
    </source>
</evidence>
<dbReference type="Proteomes" id="UP000018208">
    <property type="component" value="Unassembled WGS sequence"/>
</dbReference>
<evidence type="ECO:0000313" key="3">
    <source>
        <dbReference type="Proteomes" id="UP000018208"/>
    </source>
</evidence>
<reference evidence="1 2" key="1">
    <citation type="journal article" date="2014" name="PLoS Genet.">
        <title>The Genome of Spironucleus salmonicida Highlights a Fish Pathogen Adapted to Fluctuating Environments.</title>
        <authorList>
            <person name="Xu F."/>
            <person name="Jerlstrom-Hultqvist J."/>
            <person name="Einarsson E."/>
            <person name="Astvaldsson A."/>
            <person name="Svard S.G."/>
            <person name="Andersson J.O."/>
        </authorList>
    </citation>
    <scope>NUCLEOTIDE SEQUENCE</scope>
    <source>
        <strain evidence="2">ATCC 50377</strain>
    </source>
</reference>
<gene>
    <name evidence="1" type="ORF">SS50377_16059</name>
    <name evidence="2" type="ORF">SS50377_23855</name>
</gene>
<dbReference type="VEuPathDB" id="GiardiaDB:SS50377_23855"/>
<organism evidence="1">
    <name type="scientific">Spironucleus salmonicida</name>
    <dbReference type="NCBI Taxonomy" id="348837"/>
    <lineage>
        <taxon>Eukaryota</taxon>
        <taxon>Metamonada</taxon>
        <taxon>Diplomonadida</taxon>
        <taxon>Hexamitidae</taxon>
        <taxon>Hexamitinae</taxon>
        <taxon>Spironucleus</taxon>
    </lineage>
</organism>
<keyword evidence="3" id="KW-1185">Reference proteome</keyword>
<dbReference type="EMBL" id="KI546126">
    <property type="protein sequence ID" value="EST44155.1"/>
    <property type="molecule type" value="Genomic_DNA"/>
</dbReference>
<proteinExistence type="predicted"/>